<dbReference type="EMBL" id="CM001223">
    <property type="protein sequence ID" value="AES78418.1"/>
    <property type="molecule type" value="Genomic_DNA"/>
</dbReference>
<dbReference type="Proteomes" id="UP000002051">
    <property type="component" value="Unassembled WGS sequence"/>
</dbReference>
<proteinExistence type="predicted"/>
<accession>G7L3B8</accession>
<sequence length="78" mass="9030">MFSEFIPIPNYMKLISELKGMGRRIQISNNHLTLINTEIAVIRLSPVLSYKFLFKFHKAQAQSLLAIITHFEQPLNLT</sequence>
<reference evidence="1 3" key="2">
    <citation type="journal article" date="2014" name="BMC Genomics">
        <title>An improved genome release (version Mt4.0) for the model legume Medicago truncatula.</title>
        <authorList>
            <person name="Tang H."/>
            <person name="Krishnakumar V."/>
            <person name="Bidwell S."/>
            <person name="Rosen B."/>
            <person name="Chan A."/>
            <person name="Zhou S."/>
            <person name="Gentzbittel L."/>
            <person name="Childs K.L."/>
            <person name="Yandell M."/>
            <person name="Gundlach H."/>
            <person name="Mayer K.F."/>
            <person name="Schwartz D.C."/>
            <person name="Town C.D."/>
        </authorList>
    </citation>
    <scope>GENOME REANNOTATION</scope>
    <source>
        <strain evidence="2 3">cv. Jemalong A17</strain>
    </source>
</reference>
<reference evidence="2" key="3">
    <citation type="submission" date="2015-04" db="UniProtKB">
        <authorList>
            <consortium name="EnsemblPlants"/>
        </authorList>
    </citation>
    <scope>IDENTIFICATION</scope>
    <source>
        <strain evidence="2">cv. Jemalong A17</strain>
    </source>
</reference>
<dbReference type="PaxDb" id="3880-AES78418"/>
<evidence type="ECO:0000313" key="3">
    <source>
        <dbReference type="Proteomes" id="UP000002051"/>
    </source>
</evidence>
<gene>
    <name evidence="1" type="ordered locus">MTR_7g031250</name>
</gene>
<reference evidence="1 3" key="1">
    <citation type="journal article" date="2011" name="Nature">
        <title>The Medicago genome provides insight into the evolution of rhizobial symbioses.</title>
        <authorList>
            <person name="Young N.D."/>
            <person name="Debelle F."/>
            <person name="Oldroyd G.E."/>
            <person name="Geurts R."/>
            <person name="Cannon S.B."/>
            <person name="Udvardi M.K."/>
            <person name="Benedito V.A."/>
            <person name="Mayer K.F."/>
            <person name="Gouzy J."/>
            <person name="Schoof H."/>
            <person name="Van de Peer Y."/>
            <person name="Proost S."/>
            <person name="Cook D.R."/>
            <person name="Meyers B.C."/>
            <person name="Spannagl M."/>
            <person name="Cheung F."/>
            <person name="De Mita S."/>
            <person name="Krishnakumar V."/>
            <person name="Gundlach H."/>
            <person name="Zhou S."/>
            <person name="Mudge J."/>
            <person name="Bharti A.K."/>
            <person name="Murray J.D."/>
            <person name="Naoumkina M.A."/>
            <person name="Rosen B."/>
            <person name="Silverstein K.A."/>
            <person name="Tang H."/>
            <person name="Rombauts S."/>
            <person name="Zhao P.X."/>
            <person name="Zhou P."/>
            <person name="Barbe V."/>
            <person name="Bardou P."/>
            <person name="Bechner M."/>
            <person name="Bellec A."/>
            <person name="Berger A."/>
            <person name="Berges H."/>
            <person name="Bidwell S."/>
            <person name="Bisseling T."/>
            <person name="Choisne N."/>
            <person name="Couloux A."/>
            <person name="Denny R."/>
            <person name="Deshpande S."/>
            <person name="Dai X."/>
            <person name="Doyle J.J."/>
            <person name="Dudez A.M."/>
            <person name="Farmer A.D."/>
            <person name="Fouteau S."/>
            <person name="Franken C."/>
            <person name="Gibelin C."/>
            <person name="Gish J."/>
            <person name="Goldstein S."/>
            <person name="Gonzalez A.J."/>
            <person name="Green P.J."/>
            <person name="Hallab A."/>
            <person name="Hartog M."/>
            <person name="Hua A."/>
            <person name="Humphray S.J."/>
            <person name="Jeong D.H."/>
            <person name="Jing Y."/>
            <person name="Jocker A."/>
            <person name="Kenton S.M."/>
            <person name="Kim D.J."/>
            <person name="Klee K."/>
            <person name="Lai H."/>
            <person name="Lang C."/>
            <person name="Lin S."/>
            <person name="Macmil S.L."/>
            <person name="Magdelenat G."/>
            <person name="Matthews L."/>
            <person name="McCorrison J."/>
            <person name="Monaghan E.L."/>
            <person name="Mun J.H."/>
            <person name="Najar F.Z."/>
            <person name="Nicholson C."/>
            <person name="Noirot C."/>
            <person name="O'Bleness M."/>
            <person name="Paule C.R."/>
            <person name="Poulain J."/>
            <person name="Prion F."/>
            <person name="Qin B."/>
            <person name="Qu C."/>
            <person name="Retzel E.F."/>
            <person name="Riddle C."/>
            <person name="Sallet E."/>
            <person name="Samain S."/>
            <person name="Samson N."/>
            <person name="Sanders I."/>
            <person name="Saurat O."/>
            <person name="Scarpelli C."/>
            <person name="Schiex T."/>
            <person name="Segurens B."/>
            <person name="Severin A.J."/>
            <person name="Sherrier D.J."/>
            <person name="Shi R."/>
            <person name="Sims S."/>
            <person name="Singer S.R."/>
            <person name="Sinharoy S."/>
            <person name="Sterck L."/>
            <person name="Viollet A."/>
            <person name="Wang B.B."/>
            <person name="Wang K."/>
            <person name="Wang M."/>
            <person name="Wang X."/>
            <person name="Warfsmann J."/>
            <person name="Weissenbach J."/>
            <person name="White D.D."/>
            <person name="White J.D."/>
            <person name="Wiley G.B."/>
            <person name="Wincker P."/>
            <person name="Xing Y."/>
            <person name="Yang L."/>
            <person name="Yao Z."/>
            <person name="Ying F."/>
            <person name="Zhai J."/>
            <person name="Zhou L."/>
            <person name="Zuber A."/>
            <person name="Denarie J."/>
            <person name="Dixon R.A."/>
            <person name="May G.D."/>
            <person name="Schwartz D.C."/>
            <person name="Rogers J."/>
            <person name="Quetier F."/>
            <person name="Town C.D."/>
            <person name="Roe B.A."/>
        </authorList>
    </citation>
    <scope>NUCLEOTIDE SEQUENCE [LARGE SCALE GENOMIC DNA]</scope>
    <source>
        <strain evidence="1">A17</strain>
        <strain evidence="2 3">cv. Jemalong A17</strain>
    </source>
</reference>
<keyword evidence="3" id="KW-1185">Reference proteome</keyword>
<name>G7L3B8_MEDTR</name>
<dbReference type="HOGENOM" id="CLU_2625739_0_0_1"/>
<protein>
    <submittedName>
        <fullName evidence="1 2">Uncharacterized protein</fullName>
    </submittedName>
</protein>
<evidence type="ECO:0000313" key="1">
    <source>
        <dbReference type="EMBL" id="AES78418.1"/>
    </source>
</evidence>
<dbReference type="AlphaFoldDB" id="G7L3B8"/>
<evidence type="ECO:0000313" key="2">
    <source>
        <dbReference type="EnsemblPlants" id="AES78418"/>
    </source>
</evidence>
<dbReference type="EnsemblPlants" id="AES78418">
    <property type="protein sequence ID" value="AES78418"/>
    <property type="gene ID" value="MTR_7g031250"/>
</dbReference>
<organism evidence="1 3">
    <name type="scientific">Medicago truncatula</name>
    <name type="common">Barrel medic</name>
    <name type="synonym">Medicago tribuloides</name>
    <dbReference type="NCBI Taxonomy" id="3880"/>
    <lineage>
        <taxon>Eukaryota</taxon>
        <taxon>Viridiplantae</taxon>
        <taxon>Streptophyta</taxon>
        <taxon>Embryophyta</taxon>
        <taxon>Tracheophyta</taxon>
        <taxon>Spermatophyta</taxon>
        <taxon>Magnoliopsida</taxon>
        <taxon>eudicotyledons</taxon>
        <taxon>Gunneridae</taxon>
        <taxon>Pentapetalae</taxon>
        <taxon>rosids</taxon>
        <taxon>fabids</taxon>
        <taxon>Fabales</taxon>
        <taxon>Fabaceae</taxon>
        <taxon>Papilionoideae</taxon>
        <taxon>50 kb inversion clade</taxon>
        <taxon>NPAAA clade</taxon>
        <taxon>Hologalegina</taxon>
        <taxon>IRL clade</taxon>
        <taxon>Trifolieae</taxon>
        <taxon>Medicago</taxon>
    </lineage>
</organism>